<gene>
    <name evidence="1" type="ORF">SAMN04488100_11330</name>
</gene>
<dbReference type="STRING" id="426703.SAMN04488100_11330"/>
<organism evidence="1 2">
    <name type="scientific">Alkalibacterium putridalgicola</name>
    <dbReference type="NCBI Taxonomy" id="426703"/>
    <lineage>
        <taxon>Bacteria</taxon>
        <taxon>Bacillati</taxon>
        <taxon>Bacillota</taxon>
        <taxon>Bacilli</taxon>
        <taxon>Lactobacillales</taxon>
        <taxon>Carnobacteriaceae</taxon>
        <taxon>Alkalibacterium</taxon>
    </lineage>
</organism>
<proteinExistence type="predicted"/>
<dbReference type="EMBL" id="FOBL01000013">
    <property type="protein sequence ID" value="SEL85854.1"/>
    <property type="molecule type" value="Genomic_DNA"/>
</dbReference>
<dbReference type="InterPro" id="IPR025352">
    <property type="entry name" value="DUF4256"/>
</dbReference>
<evidence type="ECO:0000313" key="1">
    <source>
        <dbReference type="EMBL" id="SEL85854.1"/>
    </source>
</evidence>
<reference evidence="1 2" key="1">
    <citation type="submission" date="2016-10" db="EMBL/GenBank/DDBJ databases">
        <authorList>
            <person name="de Groot N.N."/>
        </authorList>
    </citation>
    <scope>NUCLEOTIDE SEQUENCE [LARGE SCALE GENOMIC DNA]</scope>
    <source>
        <strain evidence="1 2">DSM 19182</strain>
    </source>
</reference>
<dbReference type="Proteomes" id="UP000198548">
    <property type="component" value="Unassembled WGS sequence"/>
</dbReference>
<dbReference type="AlphaFoldDB" id="A0A1H7TN22"/>
<evidence type="ECO:0008006" key="3">
    <source>
        <dbReference type="Google" id="ProtNLM"/>
    </source>
</evidence>
<name>A0A1H7TN22_9LACT</name>
<dbReference type="Pfam" id="PF14066">
    <property type="entry name" value="DUF4256"/>
    <property type="match status" value="1"/>
</dbReference>
<accession>A0A1H7TN22</accession>
<evidence type="ECO:0000313" key="2">
    <source>
        <dbReference type="Proteomes" id="UP000198548"/>
    </source>
</evidence>
<protein>
    <recommendedName>
        <fullName evidence="3">DUF4256 domain-containing protein</fullName>
    </recommendedName>
</protein>
<sequence>MMTENKIRKNNLETEAKQTLLSTLEKRFKDHMYRHEDIMWDEVINRLENNDSALVTLQAMEQTKGEPDVVGRDESSGELLFFDCSKESPKGRSKVCYDDAALKARKKFPPETSALKMAEKLGIELLDETQYRYLQQLEECDSKTSSWIKTPEKIRALGGALFCDRRYDTVFVYHNGADSYYSSRGFRGYLKV</sequence>
<dbReference type="OrthoDB" id="8442276at2"/>